<dbReference type="SUPFAM" id="SSF51735">
    <property type="entry name" value="NAD(P)-binding Rossmann-fold domains"/>
    <property type="match status" value="1"/>
</dbReference>
<evidence type="ECO:0000313" key="3">
    <source>
        <dbReference type="EMBL" id="MQM20194.1"/>
    </source>
</evidence>
<dbReference type="Gene3D" id="3.40.50.720">
    <property type="entry name" value="NAD(P)-binding Rossmann-like Domain"/>
    <property type="match status" value="1"/>
</dbReference>
<dbReference type="InterPro" id="IPR002347">
    <property type="entry name" value="SDR_fam"/>
</dbReference>
<accession>A0A843XKK0</accession>
<evidence type="ECO:0000313" key="4">
    <source>
        <dbReference type="Proteomes" id="UP000652761"/>
    </source>
</evidence>
<dbReference type="GO" id="GO:0005789">
    <property type="term" value="C:endoplasmic reticulum membrane"/>
    <property type="evidence" value="ECO:0007669"/>
    <property type="project" value="TreeGrafter"/>
</dbReference>
<keyword evidence="1" id="KW-0472">Membrane</keyword>
<reference evidence="3" key="1">
    <citation type="submission" date="2017-07" db="EMBL/GenBank/DDBJ databases">
        <title>Taro Niue Genome Assembly and Annotation.</title>
        <authorList>
            <person name="Atibalentja N."/>
            <person name="Keating K."/>
            <person name="Fields C.J."/>
        </authorList>
    </citation>
    <scope>NUCLEOTIDE SEQUENCE</scope>
    <source>
        <strain evidence="3">Niue_2</strain>
        <tissue evidence="3">Leaf</tissue>
    </source>
</reference>
<dbReference type="OrthoDB" id="37659at2759"/>
<feature type="transmembrane region" description="Helical" evidence="1">
    <location>
        <begin position="6"/>
        <end position="28"/>
    </location>
</feature>
<dbReference type="InterPro" id="IPR057326">
    <property type="entry name" value="KR_dom"/>
</dbReference>
<keyword evidence="4" id="KW-1185">Reference proteome</keyword>
<gene>
    <name evidence="3" type="ORF">Taro_053210</name>
</gene>
<dbReference type="Pfam" id="PF00106">
    <property type="entry name" value="adh_short"/>
    <property type="match status" value="1"/>
</dbReference>
<dbReference type="EMBL" id="NMUH01009572">
    <property type="protein sequence ID" value="MQM20194.1"/>
    <property type="molecule type" value="Genomic_DNA"/>
</dbReference>
<comment type="caution">
    <text evidence="3">The sequence shown here is derived from an EMBL/GenBank/DDBJ whole genome shotgun (WGS) entry which is preliminary data.</text>
</comment>
<dbReference type="AlphaFoldDB" id="A0A843XKK0"/>
<organism evidence="3 4">
    <name type="scientific">Colocasia esculenta</name>
    <name type="common">Wild taro</name>
    <name type="synonym">Arum esculentum</name>
    <dbReference type="NCBI Taxonomy" id="4460"/>
    <lineage>
        <taxon>Eukaryota</taxon>
        <taxon>Viridiplantae</taxon>
        <taxon>Streptophyta</taxon>
        <taxon>Embryophyta</taxon>
        <taxon>Tracheophyta</taxon>
        <taxon>Spermatophyta</taxon>
        <taxon>Magnoliopsida</taxon>
        <taxon>Liliopsida</taxon>
        <taxon>Araceae</taxon>
        <taxon>Aroideae</taxon>
        <taxon>Colocasieae</taxon>
        <taxon>Colocasia</taxon>
    </lineage>
</organism>
<dbReference type="GO" id="GO:0047560">
    <property type="term" value="F:3-dehydrosphinganine reductase activity"/>
    <property type="evidence" value="ECO:0007669"/>
    <property type="project" value="TreeGrafter"/>
</dbReference>
<protein>
    <recommendedName>
        <fullName evidence="2">Ketoreductase domain-containing protein</fullName>
    </recommendedName>
</protein>
<feature type="transmembrane region" description="Helical" evidence="1">
    <location>
        <begin position="254"/>
        <end position="275"/>
    </location>
</feature>
<proteinExistence type="predicted"/>
<evidence type="ECO:0000256" key="1">
    <source>
        <dbReference type="SAM" id="Phobius"/>
    </source>
</evidence>
<dbReference type="SMART" id="SM00822">
    <property type="entry name" value="PKS_KR"/>
    <property type="match status" value="1"/>
</dbReference>
<feature type="domain" description="Ketoreductase" evidence="2">
    <location>
        <begin position="40"/>
        <end position="203"/>
    </location>
</feature>
<keyword evidence="1" id="KW-0812">Transmembrane</keyword>
<dbReference type="InterPro" id="IPR036291">
    <property type="entry name" value="NAD(P)-bd_dom_sf"/>
</dbReference>
<dbReference type="Proteomes" id="UP000652761">
    <property type="component" value="Unassembled WGS sequence"/>
</dbReference>
<dbReference type="PRINTS" id="PR00081">
    <property type="entry name" value="GDHRDH"/>
</dbReference>
<name>A0A843XKK0_COLES</name>
<keyword evidence="1" id="KW-1133">Transmembrane helix</keyword>
<dbReference type="GO" id="GO:0006666">
    <property type="term" value="P:3-keto-sphinganine metabolic process"/>
    <property type="evidence" value="ECO:0007669"/>
    <property type="project" value="TreeGrafter"/>
</dbReference>
<dbReference type="GO" id="GO:0030148">
    <property type="term" value="P:sphingolipid biosynthetic process"/>
    <property type="evidence" value="ECO:0007669"/>
    <property type="project" value="TreeGrafter"/>
</dbReference>
<dbReference type="PANTHER" id="PTHR43550">
    <property type="entry name" value="3-KETODIHYDROSPHINGOSINE REDUCTASE"/>
    <property type="match status" value="1"/>
</dbReference>
<sequence>MALCGSLHLLLAPAATVALLLAVLFLVLRPRPVRIPIKGRHVFITGGSSGIGLALAKRVAAEGARVSILARSLPKLEVAREEIRRATGTEVTIYSADVRDEQAVKEAVEAAGEVDVLVCNQGVFLPRELATQDLEEVKYTMDINVMGTFNLIRYALPGMKRGGEAAGPRSIAIVSSQAGQVRDQCQKLKRKPEITAILAASSTMMELEDLITKTLDGIKSGTFLVTCNLEGIILSLSTAGGAPTRSPTAALLEVAFAGFMRFIGLWVLSGWYVAIRKCHAKQKSKELMKVPMHEGKTQESTYRSSDDLLVPGLLLSFDNNIWIWEC</sequence>
<feature type="transmembrane region" description="Helical" evidence="1">
    <location>
        <begin position="223"/>
        <end position="242"/>
    </location>
</feature>
<evidence type="ECO:0000259" key="2">
    <source>
        <dbReference type="SMART" id="SM00822"/>
    </source>
</evidence>
<dbReference type="PANTHER" id="PTHR43550:SF3">
    <property type="entry name" value="3-KETODIHYDROSPHINGOSINE REDUCTASE"/>
    <property type="match status" value="1"/>
</dbReference>